<dbReference type="Proteomes" id="UP001144280">
    <property type="component" value="Unassembled WGS sequence"/>
</dbReference>
<dbReference type="InterPro" id="IPR000639">
    <property type="entry name" value="Epox_hydrolase-like"/>
</dbReference>
<dbReference type="PANTHER" id="PTHR21661:SF35">
    <property type="entry name" value="EPOXIDE HYDROLASE"/>
    <property type="match status" value="1"/>
</dbReference>
<dbReference type="PANTHER" id="PTHR21661">
    <property type="entry name" value="EPOXIDE HYDROLASE 1-RELATED"/>
    <property type="match status" value="1"/>
</dbReference>
<evidence type="ECO:0000256" key="3">
    <source>
        <dbReference type="ARBA" id="ARBA00022801"/>
    </source>
</evidence>
<dbReference type="InterPro" id="IPR010497">
    <property type="entry name" value="Epoxide_hydro_N"/>
</dbReference>
<evidence type="ECO:0000313" key="5">
    <source>
        <dbReference type="EMBL" id="GLH95433.1"/>
    </source>
</evidence>
<dbReference type="PIRSF" id="PIRSF001112">
    <property type="entry name" value="Epoxide_hydrolase"/>
    <property type="match status" value="1"/>
</dbReference>
<comment type="caution">
    <text evidence="5">The sequence shown here is derived from an EMBL/GenBank/DDBJ whole genome shotgun (WGS) entry which is preliminary data.</text>
</comment>
<dbReference type="Gene3D" id="3.40.50.1820">
    <property type="entry name" value="alpha/beta hydrolase"/>
    <property type="match status" value="1"/>
</dbReference>
<dbReference type="SUPFAM" id="SSF53474">
    <property type="entry name" value="alpha/beta-Hydrolases"/>
    <property type="match status" value="1"/>
</dbReference>
<keyword evidence="6" id="KW-1185">Reference proteome</keyword>
<organism evidence="5 6">
    <name type="scientific">Phytohabitans aurantiacus</name>
    <dbReference type="NCBI Taxonomy" id="3016789"/>
    <lineage>
        <taxon>Bacteria</taxon>
        <taxon>Bacillati</taxon>
        <taxon>Actinomycetota</taxon>
        <taxon>Actinomycetes</taxon>
        <taxon>Micromonosporales</taxon>
        <taxon>Micromonosporaceae</taxon>
    </lineage>
</organism>
<keyword evidence="2" id="KW-0058">Aromatic hydrocarbons catabolism</keyword>
<dbReference type="EMBL" id="BSDI01000002">
    <property type="protein sequence ID" value="GLH95433.1"/>
    <property type="molecule type" value="Genomic_DNA"/>
</dbReference>
<dbReference type="PRINTS" id="PR00412">
    <property type="entry name" value="EPOXHYDRLASE"/>
</dbReference>
<dbReference type="InterPro" id="IPR029058">
    <property type="entry name" value="AB_hydrolase_fold"/>
</dbReference>
<evidence type="ECO:0000313" key="6">
    <source>
        <dbReference type="Proteomes" id="UP001144280"/>
    </source>
</evidence>
<proteinExistence type="inferred from homology"/>
<evidence type="ECO:0000256" key="2">
    <source>
        <dbReference type="ARBA" id="ARBA00022797"/>
    </source>
</evidence>
<dbReference type="InterPro" id="IPR016292">
    <property type="entry name" value="Epoxide_hydrolase"/>
</dbReference>
<dbReference type="RefSeq" id="WP_281892440.1">
    <property type="nucleotide sequence ID" value="NZ_BSDI01000002.1"/>
</dbReference>
<dbReference type="Pfam" id="PF06441">
    <property type="entry name" value="EHN"/>
    <property type="match status" value="1"/>
</dbReference>
<sequence length="387" mass="43290">MTDLGMQRRDDIVPFTILVPDSDLADLRDRLVKARWAPEPVGGGESYGVSRTRMRELVEYWATGYDWRRWEERLNRYAQYTTTIDGTNVHFLHVRSTERHALPLILSHGWPGSVVEFLDVLGPLSEPGKHGLDPAIAFDLVIPSLPGFAWSGPTPDTGWGPRRIARAWATLMDRLGYRRYGAVGNDWGAHISPELGRVAPDAVVGAHVTQLFSFPDGEWLSYPPSVEPDLGQLTPEDRMALDGLRTVQRTAGSYAYVHAQQPHTLGFALTDSPIGLLAWNSRAMDDLDPETLLTHISIYWLTGTATSALRIYAEHHRQAPVASPTTLPIGLAQFRHDIHPIRACADRDHANVVSWNTYDEGGHYAAHQAPELLTRDIRAFFGDHMRE</sequence>
<feature type="domain" description="Epoxide hydrolase N-terminal" evidence="4">
    <location>
        <begin position="13"/>
        <end position="117"/>
    </location>
</feature>
<evidence type="ECO:0000259" key="4">
    <source>
        <dbReference type="Pfam" id="PF06441"/>
    </source>
</evidence>
<accession>A0ABQ5QM35</accession>
<evidence type="ECO:0000256" key="1">
    <source>
        <dbReference type="ARBA" id="ARBA00010088"/>
    </source>
</evidence>
<reference evidence="5" key="1">
    <citation type="submission" date="2022-12" db="EMBL/GenBank/DDBJ databases">
        <title>New Phytohabitans aurantiacus sp. RD004123 nov., an actinomycete isolated from soil.</title>
        <authorList>
            <person name="Triningsih D.W."/>
            <person name="Harunari E."/>
            <person name="Igarashi Y."/>
        </authorList>
    </citation>
    <scope>NUCLEOTIDE SEQUENCE</scope>
    <source>
        <strain evidence="5">RD004123</strain>
    </source>
</reference>
<protein>
    <recommendedName>
        <fullName evidence="4">Epoxide hydrolase N-terminal domain-containing protein</fullName>
    </recommendedName>
</protein>
<name>A0ABQ5QM35_9ACTN</name>
<keyword evidence="3" id="KW-0378">Hydrolase</keyword>
<comment type="similarity">
    <text evidence="1">Belongs to the peptidase S33 family.</text>
</comment>
<gene>
    <name evidence="5" type="ORF">Pa4123_07050</name>
</gene>